<keyword evidence="2" id="KW-1185">Reference proteome</keyword>
<name>A0A2M8RTC9_9PAST</name>
<dbReference type="RefSeq" id="WP_100297543.1">
    <property type="nucleotide sequence ID" value="NZ_PHGZ01000028.1"/>
</dbReference>
<dbReference type="Proteomes" id="UP000230282">
    <property type="component" value="Unassembled WGS sequence"/>
</dbReference>
<gene>
    <name evidence="1" type="ORF">CVP04_10900</name>
</gene>
<dbReference type="EMBL" id="PHGZ01000028">
    <property type="protein sequence ID" value="PJG82156.1"/>
    <property type="molecule type" value="Genomic_DNA"/>
</dbReference>
<protein>
    <recommendedName>
        <fullName evidence="3">DNA-binding protein</fullName>
    </recommendedName>
</protein>
<evidence type="ECO:0000313" key="1">
    <source>
        <dbReference type="EMBL" id="PJG82156.1"/>
    </source>
</evidence>
<dbReference type="OrthoDB" id="5688316at2"/>
<comment type="caution">
    <text evidence="1">The sequence shown here is derived from an EMBL/GenBank/DDBJ whole genome shotgun (WGS) entry which is preliminary data.</text>
</comment>
<accession>A0A2M8RTC9</accession>
<evidence type="ECO:0008006" key="3">
    <source>
        <dbReference type="Google" id="ProtNLM"/>
    </source>
</evidence>
<proteinExistence type="predicted"/>
<reference evidence="1 2" key="1">
    <citation type="submission" date="2017-11" db="EMBL/GenBank/DDBJ databases">
        <title>Reclassification of Bisgaard taxon 5 as Caviibacterium pharyngocola gen. nov., sp. nov.</title>
        <authorList>
            <person name="Christensen H."/>
        </authorList>
    </citation>
    <scope>NUCLEOTIDE SEQUENCE [LARGE SCALE GENOMIC DNA]</scope>
    <source>
        <strain evidence="1 2">7_3</strain>
    </source>
</reference>
<organism evidence="1 2">
    <name type="scientific">Caviibacterium pharyngocola</name>
    <dbReference type="NCBI Taxonomy" id="28159"/>
    <lineage>
        <taxon>Bacteria</taxon>
        <taxon>Pseudomonadati</taxon>
        <taxon>Pseudomonadota</taxon>
        <taxon>Gammaproteobacteria</taxon>
        <taxon>Pasteurellales</taxon>
        <taxon>Pasteurellaceae</taxon>
        <taxon>Caviibacterium</taxon>
    </lineage>
</organism>
<sequence length="98" mass="11421">MTGIVSENVLQELQAVRALLERINKYTGIDEKSVELWSMKDIAEYSKFDVRQIQTLVAAPYFPKPVLIPSQRDPNKPTNKPRWFAGEVVRYMRRRQGI</sequence>
<evidence type="ECO:0000313" key="2">
    <source>
        <dbReference type="Proteomes" id="UP000230282"/>
    </source>
</evidence>
<dbReference type="AlphaFoldDB" id="A0A2M8RTC9"/>